<feature type="transmembrane region" description="Helical" evidence="1">
    <location>
        <begin position="94"/>
        <end position="113"/>
    </location>
</feature>
<proteinExistence type="predicted"/>
<keyword evidence="1" id="KW-0812">Transmembrane</keyword>
<feature type="transmembrane region" description="Helical" evidence="1">
    <location>
        <begin position="33"/>
        <end position="52"/>
    </location>
</feature>
<comment type="caution">
    <text evidence="2">The sequence shown here is derived from an EMBL/GenBank/DDBJ whole genome shotgun (WGS) entry which is preliminary data.</text>
</comment>
<dbReference type="AlphaFoldDB" id="A0A9E2W461"/>
<reference evidence="2" key="1">
    <citation type="submission" date="2021-06" db="EMBL/GenBank/DDBJ databases">
        <authorList>
            <person name="Huq M.A."/>
        </authorList>
    </citation>
    <scope>NUCLEOTIDE SEQUENCE</scope>
    <source>
        <strain evidence="2">MAH-26</strain>
    </source>
</reference>
<gene>
    <name evidence="2" type="ORF">KTO63_07980</name>
</gene>
<dbReference type="EMBL" id="JAHSPG010000003">
    <property type="protein sequence ID" value="MBV4357078.1"/>
    <property type="molecule type" value="Genomic_DNA"/>
</dbReference>
<dbReference type="RefSeq" id="WP_217790697.1">
    <property type="nucleotide sequence ID" value="NZ_JAHSPG010000003.1"/>
</dbReference>
<dbReference type="Proteomes" id="UP000812270">
    <property type="component" value="Unassembled WGS sequence"/>
</dbReference>
<organism evidence="2 3">
    <name type="scientific">Pinibacter aurantiacus</name>
    <dbReference type="NCBI Taxonomy" id="2851599"/>
    <lineage>
        <taxon>Bacteria</taxon>
        <taxon>Pseudomonadati</taxon>
        <taxon>Bacteroidota</taxon>
        <taxon>Chitinophagia</taxon>
        <taxon>Chitinophagales</taxon>
        <taxon>Chitinophagaceae</taxon>
        <taxon>Pinibacter</taxon>
    </lineage>
</organism>
<accession>A0A9E2W461</accession>
<keyword evidence="3" id="KW-1185">Reference proteome</keyword>
<sequence>MSNQPMYSIPERFRKIENLHIVFWLIKDMSWAMLWKPLGIFMIFPTVSVALLITWQTRHLKAELYHNLAVDFWIFANCYWMATEFLNRDDLRYYTIIPFGIGLVFIAIYYLFILPKEKKAAELEA</sequence>
<evidence type="ECO:0000313" key="3">
    <source>
        <dbReference type="Proteomes" id="UP000812270"/>
    </source>
</evidence>
<feature type="transmembrane region" description="Helical" evidence="1">
    <location>
        <begin position="64"/>
        <end position="82"/>
    </location>
</feature>
<evidence type="ECO:0000313" key="2">
    <source>
        <dbReference type="EMBL" id="MBV4357078.1"/>
    </source>
</evidence>
<protein>
    <submittedName>
        <fullName evidence="2">Uncharacterized protein</fullName>
    </submittedName>
</protein>
<keyword evidence="1" id="KW-1133">Transmembrane helix</keyword>
<name>A0A9E2W461_9BACT</name>
<evidence type="ECO:0000256" key="1">
    <source>
        <dbReference type="SAM" id="Phobius"/>
    </source>
</evidence>
<keyword evidence="1" id="KW-0472">Membrane</keyword>